<protein>
    <submittedName>
        <fullName evidence="1">Uncharacterized protein</fullName>
    </submittedName>
</protein>
<keyword evidence="2" id="KW-1185">Reference proteome</keyword>
<sequence length="64" mass="7615">MKFCFVNIKLTTIFKKHFLVIYNISLSINISLFEKFTNITSGVDLGRRHFISYENLDFDIVDYM</sequence>
<evidence type="ECO:0000313" key="2">
    <source>
        <dbReference type="Proteomes" id="UP001162164"/>
    </source>
</evidence>
<organism evidence="1 2">
    <name type="scientific">Molorchus minor</name>
    <dbReference type="NCBI Taxonomy" id="1323400"/>
    <lineage>
        <taxon>Eukaryota</taxon>
        <taxon>Metazoa</taxon>
        <taxon>Ecdysozoa</taxon>
        <taxon>Arthropoda</taxon>
        <taxon>Hexapoda</taxon>
        <taxon>Insecta</taxon>
        <taxon>Pterygota</taxon>
        <taxon>Neoptera</taxon>
        <taxon>Endopterygota</taxon>
        <taxon>Coleoptera</taxon>
        <taxon>Polyphaga</taxon>
        <taxon>Cucujiformia</taxon>
        <taxon>Chrysomeloidea</taxon>
        <taxon>Cerambycidae</taxon>
        <taxon>Lamiinae</taxon>
        <taxon>Monochamini</taxon>
        <taxon>Molorchus</taxon>
    </lineage>
</organism>
<comment type="caution">
    <text evidence="1">The sequence shown here is derived from an EMBL/GenBank/DDBJ whole genome shotgun (WGS) entry which is preliminary data.</text>
</comment>
<name>A0ABQ9JJ25_9CUCU</name>
<reference evidence="1" key="1">
    <citation type="journal article" date="2023" name="Insect Mol. Biol.">
        <title>Genome sequencing provides insights into the evolution of gene families encoding plant cell wall-degrading enzymes in longhorned beetles.</title>
        <authorList>
            <person name="Shin N.R."/>
            <person name="Okamura Y."/>
            <person name="Kirsch R."/>
            <person name="Pauchet Y."/>
        </authorList>
    </citation>
    <scope>NUCLEOTIDE SEQUENCE</scope>
    <source>
        <strain evidence="1">MMC_N1</strain>
    </source>
</reference>
<evidence type="ECO:0000313" key="1">
    <source>
        <dbReference type="EMBL" id="KAJ8977891.1"/>
    </source>
</evidence>
<gene>
    <name evidence="1" type="ORF">NQ317_010086</name>
</gene>
<accession>A0ABQ9JJ25</accession>
<dbReference type="Proteomes" id="UP001162164">
    <property type="component" value="Unassembled WGS sequence"/>
</dbReference>
<proteinExistence type="predicted"/>
<dbReference type="EMBL" id="JAPWTJ010000495">
    <property type="protein sequence ID" value="KAJ8977891.1"/>
    <property type="molecule type" value="Genomic_DNA"/>
</dbReference>